<dbReference type="AlphaFoldDB" id="A0A3E4LHX6"/>
<reference evidence="1 2" key="1">
    <citation type="submission" date="2018-08" db="EMBL/GenBank/DDBJ databases">
        <title>A genome reference for cultivated species of the human gut microbiota.</title>
        <authorList>
            <person name="Zou Y."/>
            <person name="Xue W."/>
            <person name="Luo G."/>
        </authorList>
    </citation>
    <scope>NUCLEOTIDE SEQUENCE [LARGE SCALE GENOMIC DNA]</scope>
    <source>
        <strain evidence="1 2">TF11-7</strain>
    </source>
</reference>
<gene>
    <name evidence="1" type="ORF">DXD17_13365</name>
</gene>
<name>A0A3E4LHX6_9FIRM</name>
<dbReference type="RefSeq" id="WP_117688681.1">
    <property type="nucleotide sequence ID" value="NZ_QSQN01000048.1"/>
</dbReference>
<accession>A0A3E4LHX6</accession>
<protein>
    <submittedName>
        <fullName evidence="1">Uncharacterized protein</fullName>
    </submittedName>
</protein>
<dbReference type="EMBL" id="QSQN01000048">
    <property type="protein sequence ID" value="RGK37070.1"/>
    <property type="molecule type" value="Genomic_DNA"/>
</dbReference>
<organism evidence="1 2">
    <name type="scientific">[Ruminococcus] lactaris</name>
    <dbReference type="NCBI Taxonomy" id="46228"/>
    <lineage>
        <taxon>Bacteria</taxon>
        <taxon>Bacillati</taxon>
        <taxon>Bacillota</taxon>
        <taxon>Clostridia</taxon>
        <taxon>Lachnospirales</taxon>
        <taxon>Lachnospiraceae</taxon>
        <taxon>Mediterraneibacter</taxon>
    </lineage>
</organism>
<dbReference type="Proteomes" id="UP000260793">
    <property type="component" value="Unassembled WGS sequence"/>
</dbReference>
<proteinExistence type="predicted"/>
<evidence type="ECO:0000313" key="1">
    <source>
        <dbReference type="EMBL" id="RGK37070.1"/>
    </source>
</evidence>
<comment type="caution">
    <text evidence="1">The sequence shown here is derived from an EMBL/GenBank/DDBJ whole genome shotgun (WGS) entry which is preliminary data.</text>
</comment>
<evidence type="ECO:0000313" key="2">
    <source>
        <dbReference type="Proteomes" id="UP000260793"/>
    </source>
</evidence>
<sequence length="108" mass="12317">MGKQINKFEGSVLQGVAFGNNNTVNNFVAGEDLELKFFAEQGEKVLEKLEPDQKEYIILNQAVVYAKRKKKREVIKALKQHSLDVWKMIFANVAAPGIIEMIKKWCGY</sequence>